<dbReference type="InterPro" id="IPR042188">
    <property type="entry name" value="MmgE/PrpD_sf_2"/>
</dbReference>
<dbReference type="OrthoDB" id="9795089at2"/>
<evidence type="ECO:0000259" key="3">
    <source>
        <dbReference type="Pfam" id="PF19305"/>
    </source>
</evidence>
<evidence type="ECO:0000313" key="5">
    <source>
        <dbReference type="Proteomes" id="UP000092932"/>
    </source>
</evidence>
<organism evidence="4 5">
    <name type="scientific">Tsuneonella dongtanensis</name>
    <dbReference type="NCBI Taxonomy" id="692370"/>
    <lineage>
        <taxon>Bacteria</taxon>
        <taxon>Pseudomonadati</taxon>
        <taxon>Pseudomonadota</taxon>
        <taxon>Alphaproteobacteria</taxon>
        <taxon>Sphingomonadales</taxon>
        <taxon>Erythrobacteraceae</taxon>
        <taxon>Tsuneonella</taxon>
    </lineage>
</organism>
<dbReference type="Gene3D" id="3.30.1330.120">
    <property type="entry name" value="2-methylcitrate dehydratase PrpD"/>
    <property type="match status" value="1"/>
</dbReference>
<feature type="domain" description="MmgE/PrpD N-terminal" evidence="2">
    <location>
        <begin position="14"/>
        <end position="241"/>
    </location>
</feature>
<comment type="similarity">
    <text evidence="1">Belongs to the PrpD family.</text>
</comment>
<accession>A0A1B2AGE0</accession>
<evidence type="ECO:0000313" key="4">
    <source>
        <dbReference type="EMBL" id="ANY21095.1"/>
    </source>
</evidence>
<name>A0A1B2AGE0_9SPHN</name>
<dbReference type="PANTHER" id="PTHR16943">
    <property type="entry name" value="2-METHYLCITRATE DEHYDRATASE-RELATED"/>
    <property type="match status" value="1"/>
</dbReference>
<evidence type="ECO:0000259" key="2">
    <source>
        <dbReference type="Pfam" id="PF03972"/>
    </source>
</evidence>
<reference evidence="4 5" key="1">
    <citation type="submission" date="2016-07" db="EMBL/GenBank/DDBJ databases">
        <title>Complete genome sequence of Altererythrobacter dongtanensis KCTC 22672, a type strain with esterase isolated from tidal flat.</title>
        <authorList>
            <person name="Cheng H."/>
            <person name="Wu Y.-H."/>
            <person name="Zhou P."/>
            <person name="Huo Y.-Y."/>
            <person name="Wang C.-S."/>
            <person name="Xu X.-W."/>
        </authorList>
    </citation>
    <scope>NUCLEOTIDE SEQUENCE [LARGE SCALE GENOMIC DNA]</scope>
    <source>
        <strain evidence="4 5">KCTC 22672</strain>
    </source>
</reference>
<dbReference type="InterPro" id="IPR005656">
    <property type="entry name" value="MmgE_PrpD"/>
</dbReference>
<feature type="domain" description="MmgE/PrpD C-terminal" evidence="3">
    <location>
        <begin position="263"/>
        <end position="403"/>
    </location>
</feature>
<proteinExistence type="inferred from homology"/>
<dbReference type="InterPro" id="IPR036148">
    <property type="entry name" value="MmgE/PrpD_sf"/>
</dbReference>
<dbReference type="Proteomes" id="UP000092932">
    <property type="component" value="Chromosome"/>
</dbReference>
<dbReference type="KEGG" id="ado:A6F68_02601"/>
<dbReference type="InterPro" id="IPR042183">
    <property type="entry name" value="MmgE/PrpD_sf_1"/>
</dbReference>
<dbReference type="SUPFAM" id="SSF103378">
    <property type="entry name" value="2-methylcitrate dehydratase PrpD"/>
    <property type="match status" value="1"/>
</dbReference>
<sequence>MSATSDLVAFAAARHALPAEVRAATERFVADTLAVGAAGWSGPGLDGVLATAKGWGEGAACRLVGDAHARLPANGAAYVNCFAMHCLEWDAVHEGAVVHAMTAVVPAVLAAIDRAEAPVQPDDAMAAIAVGVDIAAGLGVAASSPLRFFRPAITGIYGAAAAVARIEGLDEAQFADVLGLAHAHAAGTMQAHTEGSIALPLQFANAARGAIHAVDLVKNGLTGPHDPFEGPFGHFALFEDGNLEDYTRDLGRWRIAEMCVKPYPSGRASHAVLGALADLENREVAKVVAHVPPLIRHLVDRPHRPDMTPAYARLCLPFLCALMLTERAIDPRRFTPDAFADPALAALATRVEIRDDGNDDPNAMAPQRVEVEFADGERRDIAIPVTLGSPERLLDSRQSAAKYGLCRELASRTCDPRIFDDPIGYLVNA</sequence>
<dbReference type="GO" id="GO:0016829">
    <property type="term" value="F:lyase activity"/>
    <property type="evidence" value="ECO:0007669"/>
    <property type="project" value="InterPro"/>
</dbReference>
<protein>
    <submittedName>
        <fullName evidence="4">MmgE/PrpD family protein</fullName>
    </submittedName>
</protein>
<dbReference type="InterPro" id="IPR045337">
    <property type="entry name" value="MmgE_PrpD_C"/>
</dbReference>
<dbReference type="RefSeq" id="WP_067680883.1">
    <property type="nucleotide sequence ID" value="NZ_CP016591.1"/>
</dbReference>
<dbReference type="InterPro" id="IPR045336">
    <property type="entry name" value="MmgE_PrpD_N"/>
</dbReference>
<gene>
    <name evidence="4" type="ORF">A6F68_02601</name>
</gene>
<dbReference type="Pfam" id="PF03972">
    <property type="entry name" value="MmgE_PrpD_N"/>
    <property type="match status" value="1"/>
</dbReference>
<evidence type="ECO:0000256" key="1">
    <source>
        <dbReference type="ARBA" id="ARBA00006174"/>
    </source>
</evidence>
<dbReference type="Pfam" id="PF19305">
    <property type="entry name" value="MmgE_PrpD_C"/>
    <property type="match status" value="1"/>
</dbReference>
<keyword evidence="5" id="KW-1185">Reference proteome</keyword>
<dbReference type="EMBL" id="CP016591">
    <property type="protein sequence ID" value="ANY21095.1"/>
    <property type="molecule type" value="Genomic_DNA"/>
</dbReference>
<dbReference type="STRING" id="692370.A6F68_02601"/>
<dbReference type="PANTHER" id="PTHR16943:SF8">
    <property type="entry name" value="2-METHYLCITRATE DEHYDRATASE"/>
    <property type="match status" value="1"/>
</dbReference>
<dbReference type="Gene3D" id="1.10.4100.10">
    <property type="entry name" value="2-methylcitrate dehydratase PrpD"/>
    <property type="match status" value="1"/>
</dbReference>
<dbReference type="AlphaFoldDB" id="A0A1B2AGE0"/>